<organism evidence="1">
    <name type="scientific">Myoviridae sp. ctLx49</name>
    <dbReference type="NCBI Taxonomy" id="2825086"/>
    <lineage>
        <taxon>Viruses</taxon>
        <taxon>Duplodnaviria</taxon>
        <taxon>Heunggongvirae</taxon>
        <taxon>Uroviricota</taxon>
        <taxon>Caudoviricetes</taxon>
    </lineage>
</organism>
<dbReference type="EMBL" id="BK016145">
    <property type="protein sequence ID" value="DAF98334.1"/>
    <property type="molecule type" value="Genomic_DNA"/>
</dbReference>
<evidence type="ECO:0000313" key="1">
    <source>
        <dbReference type="EMBL" id="DAF98334.1"/>
    </source>
</evidence>
<proteinExistence type="predicted"/>
<sequence>MSYTDMDIEMKALSMLGSNVPDEDAQMLRTVCTAAAAELEGRLRRGVSSDDMTELFTTAAGMLAISMYMELGSAHSGGVSGFTAGRLSVQLGGASAAALRKSAETMLGAYLDTGGFEFMGVQG</sequence>
<name>A0A8S5UVC7_9CAUD</name>
<accession>A0A8S5UVC7</accession>
<protein>
    <submittedName>
        <fullName evidence="1">Head-tail connector protein</fullName>
    </submittedName>
</protein>
<reference evidence="1" key="1">
    <citation type="journal article" date="2021" name="Proc. Natl. Acad. Sci. U.S.A.">
        <title>A Catalog of Tens of Thousands of Viruses from Human Metagenomes Reveals Hidden Associations with Chronic Diseases.</title>
        <authorList>
            <person name="Tisza M.J."/>
            <person name="Buck C.B."/>
        </authorList>
    </citation>
    <scope>NUCLEOTIDE SEQUENCE</scope>
    <source>
        <strain evidence="1">CtLx49</strain>
    </source>
</reference>